<dbReference type="PROSITE" id="PS01186">
    <property type="entry name" value="EGF_2"/>
    <property type="match status" value="2"/>
</dbReference>
<keyword evidence="16" id="KW-1133">Transmembrane helix</keyword>
<evidence type="ECO:0000313" key="18">
    <source>
        <dbReference type="EMBL" id="JAS74323.1"/>
    </source>
</evidence>
<evidence type="ECO:0000256" key="13">
    <source>
        <dbReference type="ARBA" id="ARBA00040020"/>
    </source>
</evidence>
<feature type="domain" description="EGF-like" evidence="17">
    <location>
        <begin position="262"/>
        <end position="296"/>
    </location>
</feature>
<evidence type="ECO:0000256" key="6">
    <source>
        <dbReference type="ARBA" id="ARBA00022782"/>
    </source>
</evidence>
<evidence type="ECO:0000256" key="12">
    <source>
        <dbReference type="ARBA" id="ARBA00038070"/>
    </source>
</evidence>
<evidence type="ECO:0000256" key="9">
    <source>
        <dbReference type="ARBA" id="ARBA00023136"/>
    </source>
</evidence>
<accession>A0A1B6HI02</accession>
<evidence type="ECO:0000256" key="4">
    <source>
        <dbReference type="ARBA" id="ARBA00022729"/>
    </source>
</evidence>
<dbReference type="InterPro" id="IPR000033">
    <property type="entry name" value="LDLR_classB_rpt"/>
</dbReference>
<evidence type="ECO:0000256" key="8">
    <source>
        <dbReference type="ARBA" id="ARBA00022943"/>
    </source>
</evidence>
<keyword evidence="11" id="KW-0325">Glycoprotein</keyword>
<feature type="disulfide bond" evidence="14">
    <location>
        <begin position="286"/>
        <end position="295"/>
    </location>
</feature>
<evidence type="ECO:0000256" key="11">
    <source>
        <dbReference type="ARBA" id="ARBA00023180"/>
    </source>
</evidence>
<name>A0A1B6HI02_9HEMI</name>
<dbReference type="GO" id="GO:0007283">
    <property type="term" value="P:spermatogenesis"/>
    <property type="evidence" value="ECO:0007669"/>
    <property type="project" value="UniProtKB-KW"/>
</dbReference>
<dbReference type="InterPro" id="IPR000742">
    <property type="entry name" value="EGF"/>
</dbReference>
<dbReference type="SMART" id="SM00181">
    <property type="entry name" value="EGF"/>
    <property type="match status" value="3"/>
</dbReference>
<dbReference type="Gene3D" id="2.10.25.10">
    <property type="entry name" value="Laminin"/>
    <property type="match status" value="2"/>
</dbReference>
<feature type="non-terminal residue" evidence="18">
    <location>
        <position position="1"/>
    </location>
</feature>
<comment type="caution">
    <text evidence="14">Lacks conserved residue(s) required for the propagation of feature annotation.</text>
</comment>
<feature type="repeat" description="LDL-receptor class B" evidence="15">
    <location>
        <begin position="68"/>
        <end position="113"/>
    </location>
</feature>
<protein>
    <recommendedName>
        <fullName evidence="13">Protein cueball</fullName>
    </recommendedName>
</protein>
<dbReference type="PROSITE" id="PS51120">
    <property type="entry name" value="LDLRB"/>
    <property type="match status" value="2"/>
</dbReference>
<dbReference type="SMART" id="SM00135">
    <property type="entry name" value="LY"/>
    <property type="match status" value="3"/>
</dbReference>
<keyword evidence="10 14" id="KW-1015">Disulfide bond</keyword>
<keyword evidence="5" id="KW-0677">Repeat</keyword>
<dbReference type="PANTHER" id="PTHR46513">
    <property type="entry name" value="VITELLOGENIN RECEPTOR-LIKE PROTEIN-RELATED-RELATED"/>
    <property type="match status" value="1"/>
</dbReference>
<evidence type="ECO:0000256" key="15">
    <source>
        <dbReference type="PROSITE-ProRule" id="PRU00461"/>
    </source>
</evidence>
<keyword evidence="2" id="KW-1003">Cell membrane</keyword>
<keyword evidence="7" id="KW-0744">Spermatogenesis</keyword>
<evidence type="ECO:0000256" key="7">
    <source>
        <dbReference type="ARBA" id="ARBA00022871"/>
    </source>
</evidence>
<keyword evidence="16" id="KW-0812">Transmembrane</keyword>
<keyword evidence="8" id="KW-0896">Oogenesis</keyword>
<dbReference type="EMBL" id="GECU01033383">
    <property type="protein sequence ID" value="JAS74323.1"/>
    <property type="molecule type" value="Transcribed_RNA"/>
</dbReference>
<keyword evidence="6" id="KW-0221">Differentiation</keyword>
<organism evidence="18">
    <name type="scientific">Homalodisca liturata</name>
    <dbReference type="NCBI Taxonomy" id="320908"/>
    <lineage>
        <taxon>Eukaryota</taxon>
        <taxon>Metazoa</taxon>
        <taxon>Ecdysozoa</taxon>
        <taxon>Arthropoda</taxon>
        <taxon>Hexapoda</taxon>
        <taxon>Insecta</taxon>
        <taxon>Pterygota</taxon>
        <taxon>Neoptera</taxon>
        <taxon>Paraneoptera</taxon>
        <taxon>Hemiptera</taxon>
        <taxon>Auchenorrhyncha</taxon>
        <taxon>Membracoidea</taxon>
        <taxon>Cicadellidae</taxon>
        <taxon>Cicadellinae</taxon>
        <taxon>Proconiini</taxon>
        <taxon>Homalodisca</taxon>
    </lineage>
</organism>
<dbReference type="Gene3D" id="2.120.10.30">
    <property type="entry name" value="TolB, C-terminal domain"/>
    <property type="match status" value="1"/>
</dbReference>
<feature type="domain" description="EGF-like" evidence="17">
    <location>
        <begin position="227"/>
        <end position="261"/>
    </location>
</feature>
<dbReference type="GO" id="GO:0048477">
    <property type="term" value="P:oogenesis"/>
    <property type="evidence" value="ECO:0007669"/>
    <property type="project" value="UniProtKB-KW"/>
</dbReference>
<dbReference type="PANTHER" id="PTHR46513:SF42">
    <property type="entry name" value="PROTEIN CUEBALL"/>
    <property type="match status" value="1"/>
</dbReference>
<dbReference type="GO" id="GO:0042813">
    <property type="term" value="F:Wnt receptor activity"/>
    <property type="evidence" value="ECO:0007669"/>
    <property type="project" value="TreeGrafter"/>
</dbReference>
<keyword evidence="9 16" id="KW-0472">Membrane</keyword>
<evidence type="ECO:0000256" key="5">
    <source>
        <dbReference type="ARBA" id="ARBA00022737"/>
    </source>
</evidence>
<evidence type="ECO:0000259" key="17">
    <source>
        <dbReference type="PROSITE" id="PS50026"/>
    </source>
</evidence>
<evidence type="ECO:0000256" key="3">
    <source>
        <dbReference type="ARBA" id="ARBA00022536"/>
    </source>
</evidence>
<dbReference type="Pfam" id="PF00058">
    <property type="entry name" value="Ldl_recept_b"/>
    <property type="match status" value="2"/>
</dbReference>
<dbReference type="GO" id="GO:0005886">
    <property type="term" value="C:plasma membrane"/>
    <property type="evidence" value="ECO:0007669"/>
    <property type="project" value="UniProtKB-SubCell"/>
</dbReference>
<dbReference type="SUPFAM" id="SSF63825">
    <property type="entry name" value="YWTD domain"/>
    <property type="match status" value="1"/>
</dbReference>
<keyword evidence="3 14" id="KW-0245">EGF-like domain</keyword>
<dbReference type="PROSITE" id="PS50026">
    <property type="entry name" value="EGF_3"/>
    <property type="match status" value="2"/>
</dbReference>
<dbReference type="InterPro" id="IPR011042">
    <property type="entry name" value="6-blade_b-propeller_TolB-like"/>
</dbReference>
<gene>
    <name evidence="18" type="ORF">g.37850</name>
</gene>
<evidence type="ECO:0000256" key="16">
    <source>
        <dbReference type="SAM" id="Phobius"/>
    </source>
</evidence>
<feature type="transmembrane region" description="Helical" evidence="16">
    <location>
        <begin position="355"/>
        <end position="379"/>
    </location>
</feature>
<sequence>QAGQPLLKVEDQIPMGIAIDNCKRYLYWTNCGKTASIERSLLDGSNRQTLTSEDLALPYAVVVDQTTDRIYWVDERPGAEFRIESADLHGKDRRVLFSGSDHQPFALAVSAGQVFWADHIHTSVWRLPLDSPHSTSTKLPVRAAAYHSSPKALVSAYSGVWTRERCNPVVQPVIKIIPATVTKTTTDPNPVVLRENASHPVCLNKGLWIRDERYCNCLPGYSGAYCEVDECLDYCVQGVCHITGEERECVCTDGYSGPRCEVPVCHNYCVTGTCSVDLRGQPQCHCKEGYSGDRCEVNFTQQQETDDSLQEVCLAFCKLWTQSSKENIQPFDVCSCPEMELISAQMTWDWYRDHVLLGLLAVCIGLSVLVVVLAKKVLVLRRRPRVKKRIIVNKSVTPLTSRPSEPQCEITIENCCNMNICETVSTQPVLHL</sequence>
<dbReference type="PROSITE" id="PS00022">
    <property type="entry name" value="EGF_1"/>
    <property type="match status" value="2"/>
</dbReference>
<dbReference type="SUPFAM" id="SSF57196">
    <property type="entry name" value="EGF/Laminin"/>
    <property type="match status" value="1"/>
</dbReference>
<proteinExistence type="inferred from homology"/>
<evidence type="ECO:0000256" key="2">
    <source>
        <dbReference type="ARBA" id="ARBA00022475"/>
    </source>
</evidence>
<dbReference type="GO" id="GO:0017147">
    <property type="term" value="F:Wnt-protein binding"/>
    <property type="evidence" value="ECO:0007669"/>
    <property type="project" value="TreeGrafter"/>
</dbReference>
<keyword evidence="4" id="KW-0732">Signal</keyword>
<feature type="repeat" description="LDL-receptor class B" evidence="15">
    <location>
        <begin position="24"/>
        <end position="67"/>
    </location>
</feature>
<dbReference type="GO" id="GO:0060070">
    <property type="term" value="P:canonical Wnt signaling pathway"/>
    <property type="evidence" value="ECO:0007669"/>
    <property type="project" value="TreeGrafter"/>
</dbReference>
<comment type="similarity">
    <text evidence="12">Belongs to the cueball family.</text>
</comment>
<reference evidence="18" key="1">
    <citation type="submission" date="2015-11" db="EMBL/GenBank/DDBJ databases">
        <title>De novo transcriptome assembly of four potential Pierce s Disease insect vectors from Arizona vineyards.</title>
        <authorList>
            <person name="Tassone E.E."/>
        </authorList>
    </citation>
    <scope>NUCLEOTIDE SEQUENCE</scope>
</reference>
<comment type="subcellular location">
    <subcellularLocation>
        <location evidence="1">Cell membrane</location>
        <topology evidence="1">Single-pass type I membrane protein</topology>
    </subcellularLocation>
</comment>
<dbReference type="AlphaFoldDB" id="A0A1B6HI02"/>
<dbReference type="InterPro" id="IPR050778">
    <property type="entry name" value="Cueball_EGF_LRP_Nidogen"/>
</dbReference>
<evidence type="ECO:0000256" key="14">
    <source>
        <dbReference type="PROSITE-ProRule" id="PRU00076"/>
    </source>
</evidence>
<evidence type="ECO:0000256" key="10">
    <source>
        <dbReference type="ARBA" id="ARBA00023157"/>
    </source>
</evidence>
<evidence type="ECO:0000256" key="1">
    <source>
        <dbReference type="ARBA" id="ARBA00004251"/>
    </source>
</evidence>
<feature type="disulfide bond" evidence="14">
    <location>
        <begin position="251"/>
        <end position="260"/>
    </location>
</feature>